<dbReference type="InterPro" id="IPR029058">
    <property type="entry name" value="AB_hydrolase_fold"/>
</dbReference>
<organism evidence="3 4">
    <name type="scientific">Periconia macrospinosa</name>
    <dbReference type="NCBI Taxonomy" id="97972"/>
    <lineage>
        <taxon>Eukaryota</taxon>
        <taxon>Fungi</taxon>
        <taxon>Dikarya</taxon>
        <taxon>Ascomycota</taxon>
        <taxon>Pezizomycotina</taxon>
        <taxon>Dothideomycetes</taxon>
        <taxon>Pleosporomycetidae</taxon>
        <taxon>Pleosporales</taxon>
        <taxon>Massarineae</taxon>
        <taxon>Periconiaceae</taxon>
        <taxon>Periconia</taxon>
    </lineage>
</organism>
<dbReference type="PRINTS" id="PR00412">
    <property type="entry name" value="EPOXHYDRLASE"/>
</dbReference>
<feature type="domain" description="AB hydrolase-1" evidence="2">
    <location>
        <begin position="101"/>
        <end position="205"/>
    </location>
</feature>
<keyword evidence="3" id="KW-0378">Hydrolase</keyword>
<dbReference type="SUPFAM" id="SSF53474">
    <property type="entry name" value="alpha/beta-Hydrolases"/>
    <property type="match status" value="1"/>
</dbReference>
<dbReference type="STRING" id="97972.A0A2V1DZW6"/>
<evidence type="ECO:0000259" key="2">
    <source>
        <dbReference type="Pfam" id="PF00561"/>
    </source>
</evidence>
<keyword evidence="4" id="KW-1185">Reference proteome</keyword>
<dbReference type="InterPro" id="IPR000639">
    <property type="entry name" value="Epox_hydrolase-like"/>
</dbReference>
<proteinExistence type="predicted"/>
<keyword evidence="1" id="KW-0812">Transmembrane</keyword>
<feature type="transmembrane region" description="Helical" evidence="1">
    <location>
        <begin position="13"/>
        <end position="37"/>
    </location>
</feature>
<reference evidence="3 4" key="1">
    <citation type="journal article" date="2018" name="Sci. Rep.">
        <title>Comparative genomics provides insights into the lifestyle and reveals functional heterogeneity of dark septate endophytic fungi.</title>
        <authorList>
            <person name="Knapp D.G."/>
            <person name="Nemeth J.B."/>
            <person name="Barry K."/>
            <person name="Hainaut M."/>
            <person name="Henrissat B."/>
            <person name="Johnson J."/>
            <person name="Kuo A."/>
            <person name="Lim J.H.P."/>
            <person name="Lipzen A."/>
            <person name="Nolan M."/>
            <person name="Ohm R.A."/>
            <person name="Tamas L."/>
            <person name="Grigoriev I.V."/>
            <person name="Spatafora J.W."/>
            <person name="Nagy L.G."/>
            <person name="Kovacs G.M."/>
        </authorList>
    </citation>
    <scope>NUCLEOTIDE SEQUENCE [LARGE SCALE GENOMIC DNA]</scope>
    <source>
        <strain evidence="3 4">DSE2036</strain>
    </source>
</reference>
<dbReference type="GO" id="GO:0016787">
    <property type="term" value="F:hydrolase activity"/>
    <property type="evidence" value="ECO:0007669"/>
    <property type="project" value="UniProtKB-KW"/>
</dbReference>
<evidence type="ECO:0000313" key="4">
    <source>
        <dbReference type="Proteomes" id="UP000244855"/>
    </source>
</evidence>
<name>A0A2V1DZW6_9PLEO</name>
<keyword evidence="1" id="KW-0472">Membrane</keyword>
<dbReference type="OrthoDB" id="6431331at2759"/>
<dbReference type="PANTHER" id="PTHR43689">
    <property type="entry name" value="HYDROLASE"/>
    <property type="match status" value="1"/>
</dbReference>
<accession>A0A2V1DZW6</accession>
<evidence type="ECO:0000313" key="3">
    <source>
        <dbReference type="EMBL" id="PVI02924.1"/>
    </source>
</evidence>
<dbReference type="InterPro" id="IPR000073">
    <property type="entry name" value="AB_hydrolase_1"/>
</dbReference>
<dbReference type="AlphaFoldDB" id="A0A2V1DZW6"/>
<dbReference type="EMBL" id="KZ805337">
    <property type="protein sequence ID" value="PVI02924.1"/>
    <property type="molecule type" value="Genomic_DNA"/>
</dbReference>
<dbReference type="PANTHER" id="PTHR43689:SF8">
    <property type="entry name" value="ALPHA_BETA-HYDROLASES SUPERFAMILY PROTEIN"/>
    <property type="match status" value="1"/>
</dbReference>
<gene>
    <name evidence="3" type="ORF">DM02DRAFT_588650</name>
</gene>
<dbReference type="Gene3D" id="3.40.50.1820">
    <property type="entry name" value="alpha/beta hydrolase"/>
    <property type="match status" value="1"/>
</dbReference>
<dbReference type="Pfam" id="PF00561">
    <property type="entry name" value="Abhydrolase_1"/>
    <property type="match status" value="1"/>
</dbReference>
<evidence type="ECO:0000256" key="1">
    <source>
        <dbReference type="SAM" id="Phobius"/>
    </source>
</evidence>
<keyword evidence="1" id="KW-1133">Transmembrane helix</keyword>
<dbReference type="Proteomes" id="UP000244855">
    <property type="component" value="Unassembled WGS sequence"/>
</dbReference>
<sequence length="477" mass="53824">MNTNRSSGLIERLAWRLLGVSWALINVTILMFLGGVVQGRFFKITTKEEKAELEAARNRYWSLDREPLPGFRHSFCTLRNGLKLHYVVNDRGVEQVKNVAVFLHGFPDSFLLWRHLLTEETLQNYLLIAVDLPGYGGSDSLSTYDANQVLETVTEFILAMRAQYLKEEHKFIIVSHDWGGLIAARLASEANQLADRFVIAAAVIPQHAYSNAVTKYISALQMLHTYFQRPWKNFSLLKNAYRTVKPILSQIRRSFYVFCFNLPYPLPTVFTTFGSFWFLNVVHKSELGLLKPDGQWEREMSVKEAADFLAMSAGPGTSQTTDVGGQYPEAVKRRLSDHGMSEKIRFYREGLFGGIWEKSIETVVALSEIPPSQFRFGSSSSDDLFDSGPPGKLKAPATILYGRNDVGFDRRLALDGISDSISGNSQVVFLDNSGHWLPYEKESRVVLKSIVEWALGDERSALKEKLASESVTLLVDQ</sequence>
<protein>
    <submittedName>
        <fullName evidence="3">Alpha/beta-hydrolase</fullName>
    </submittedName>
</protein>